<protein>
    <recommendedName>
        <fullName evidence="10">Protein-export membrane protein SecF</fullName>
    </recommendedName>
</protein>
<comment type="similarity">
    <text evidence="10">Belongs to the SecD/SecF family. SecF subfamily.</text>
</comment>
<keyword evidence="3 10" id="KW-1003">Cell membrane</keyword>
<comment type="subcellular location">
    <subcellularLocation>
        <location evidence="1 10">Cell membrane</location>
        <topology evidence="1 10">Multi-pass membrane protein</topology>
    </subcellularLocation>
</comment>
<dbReference type="PRINTS" id="PR01755">
    <property type="entry name" value="SECFTRNLCASE"/>
</dbReference>
<dbReference type="NCBIfam" id="TIGR00966">
    <property type="entry name" value="transloc_SecF"/>
    <property type="match status" value="1"/>
</dbReference>
<evidence type="ECO:0000256" key="9">
    <source>
        <dbReference type="ARBA" id="ARBA00023136"/>
    </source>
</evidence>
<evidence type="ECO:0000256" key="1">
    <source>
        <dbReference type="ARBA" id="ARBA00004651"/>
    </source>
</evidence>
<dbReference type="InterPro" id="IPR005665">
    <property type="entry name" value="SecF_bac"/>
</dbReference>
<feature type="transmembrane region" description="Helical" evidence="10">
    <location>
        <begin position="216"/>
        <end position="235"/>
    </location>
</feature>
<dbReference type="Pfam" id="PF07549">
    <property type="entry name" value="Sec_GG"/>
    <property type="match status" value="1"/>
</dbReference>
<evidence type="ECO:0000256" key="3">
    <source>
        <dbReference type="ARBA" id="ARBA00022475"/>
    </source>
</evidence>
<dbReference type="SUPFAM" id="SSF82866">
    <property type="entry name" value="Multidrug efflux transporter AcrB transmembrane domain"/>
    <property type="match status" value="1"/>
</dbReference>
<name>A0A1G1Y229_9BACT</name>
<evidence type="ECO:0000256" key="4">
    <source>
        <dbReference type="ARBA" id="ARBA00022519"/>
    </source>
</evidence>
<dbReference type="AlphaFoldDB" id="A0A1G1Y229"/>
<evidence type="ECO:0000256" key="5">
    <source>
        <dbReference type="ARBA" id="ARBA00022692"/>
    </source>
</evidence>
<evidence type="ECO:0000259" key="11">
    <source>
        <dbReference type="PROSITE" id="PS50156"/>
    </source>
</evidence>
<comment type="subunit">
    <text evidence="10">Forms a complex with SecD. Part of the essential Sec protein translocation apparatus which comprises SecA, SecYEG and auxiliary proteins SecDF. Other proteins may also be involved.</text>
</comment>
<sequence length="324" mass="35855">MISVINHRKIWFTLSGLMVATGILAMVIFGWKTFGLKLGIDFTGGSLMELDFAVQRPGNREINDALAPLGLTNIVTQPIGENGLIIRSKDIDEQTHQEILKTLKEKFQPTGLGAEIGATTTPGLVLEGKVFEEKRFDSVGPTIGQELKKKTLWAIIIVTIAIIIYIAWAFRKVSKPIASWKYGVIAVLSLLHDIIIVVGAFAILGKFYGIEVNASFIAALLTIFGYSNNDTIVVFDRIRENLKRQTGDNFEKTIDHSINEVFVRSINTSFTVLLALFAIFIFGGKSIHDFTLALIIGVIIGTYSSIFLASPLLVVWEKLKLKKR</sequence>
<feature type="transmembrane region" description="Helical" evidence="10">
    <location>
        <begin position="182"/>
        <end position="204"/>
    </location>
</feature>
<reference evidence="12 13" key="1">
    <citation type="journal article" date="2016" name="Nat. Commun.">
        <title>Thousands of microbial genomes shed light on interconnected biogeochemical processes in an aquifer system.</title>
        <authorList>
            <person name="Anantharaman K."/>
            <person name="Brown C.T."/>
            <person name="Hug L.A."/>
            <person name="Sharon I."/>
            <person name="Castelle C.J."/>
            <person name="Probst A.J."/>
            <person name="Thomas B.C."/>
            <person name="Singh A."/>
            <person name="Wilkins M.J."/>
            <person name="Karaoz U."/>
            <person name="Brodie E.L."/>
            <person name="Williams K.H."/>
            <person name="Hubbard S.S."/>
            <person name="Banfield J.F."/>
        </authorList>
    </citation>
    <scope>NUCLEOTIDE SEQUENCE [LARGE SCALE GENOMIC DNA]</scope>
</reference>
<dbReference type="GO" id="GO:0015450">
    <property type="term" value="F:protein-transporting ATPase activity"/>
    <property type="evidence" value="ECO:0007669"/>
    <property type="project" value="InterPro"/>
</dbReference>
<dbReference type="GO" id="GO:0065002">
    <property type="term" value="P:intracellular protein transmembrane transport"/>
    <property type="evidence" value="ECO:0007669"/>
    <property type="project" value="UniProtKB-UniRule"/>
</dbReference>
<keyword evidence="2 10" id="KW-0813">Transport</keyword>
<evidence type="ECO:0000256" key="2">
    <source>
        <dbReference type="ARBA" id="ARBA00022448"/>
    </source>
</evidence>
<evidence type="ECO:0000313" key="13">
    <source>
        <dbReference type="Proteomes" id="UP000178432"/>
    </source>
</evidence>
<feature type="transmembrane region" description="Helical" evidence="10">
    <location>
        <begin position="290"/>
        <end position="316"/>
    </location>
</feature>
<evidence type="ECO:0000256" key="10">
    <source>
        <dbReference type="HAMAP-Rule" id="MF_01464"/>
    </source>
</evidence>
<organism evidence="12 13">
    <name type="scientific">Candidatus Buchananbacteria bacterium RIFCSPHIGHO2_01_FULL_46_12</name>
    <dbReference type="NCBI Taxonomy" id="1797536"/>
    <lineage>
        <taxon>Bacteria</taxon>
        <taxon>Candidatus Buchananiibacteriota</taxon>
    </lineage>
</organism>
<keyword evidence="5 10" id="KW-0812">Transmembrane</keyword>
<dbReference type="Proteomes" id="UP000178432">
    <property type="component" value="Unassembled WGS sequence"/>
</dbReference>
<feature type="domain" description="SSD" evidence="11">
    <location>
        <begin position="151"/>
        <end position="315"/>
    </location>
</feature>
<dbReference type="InterPro" id="IPR022645">
    <property type="entry name" value="SecD/SecF_bac"/>
</dbReference>
<comment type="function">
    <text evidence="10">Part of the Sec protein translocase complex. Interacts with the SecYEG preprotein conducting channel. SecDF uses the proton motive force (PMF) to complete protein translocation after the ATP-dependent function of SecA.</text>
</comment>
<comment type="caution">
    <text evidence="12">The sequence shown here is derived from an EMBL/GenBank/DDBJ whole genome shotgun (WGS) entry which is preliminary data.</text>
</comment>
<proteinExistence type="inferred from homology"/>
<keyword evidence="7 10" id="KW-1133">Transmembrane helix</keyword>
<accession>A0A1G1Y229</accession>
<dbReference type="InterPro" id="IPR048634">
    <property type="entry name" value="SecD_SecF_C"/>
</dbReference>
<dbReference type="PANTHER" id="PTHR30081">
    <property type="entry name" value="PROTEIN-EXPORT MEMBRANE PROTEIN SEC"/>
    <property type="match status" value="1"/>
</dbReference>
<evidence type="ECO:0000256" key="7">
    <source>
        <dbReference type="ARBA" id="ARBA00022989"/>
    </source>
</evidence>
<keyword evidence="6 10" id="KW-0653">Protein transport</keyword>
<gene>
    <name evidence="10" type="primary">secF</name>
    <name evidence="12" type="ORF">A2663_00215</name>
</gene>
<dbReference type="InterPro" id="IPR022813">
    <property type="entry name" value="SecD/SecF_arch_bac"/>
</dbReference>
<dbReference type="InterPro" id="IPR022646">
    <property type="entry name" value="SecD/SecF_CS"/>
</dbReference>
<keyword evidence="9 10" id="KW-0472">Membrane</keyword>
<dbReference type="Gene3D" id="1.20.1640.10">
    <property type="entry name" value="Multidrug efflux transporter AcrB transmembrane domain"/>
    <property type="match status" value="1"/>
</dbReference>
<feature type="transmembrane region" description="Helical" evidence="10">
    <location>
        <begin position="151"/>
        <end position="170"/>
    </location>
</feature>
<evidence type="ECO:0000256" key="6">
    <source>
        <dbReference type="ARBA" id="ARBA00022927"/>
    </source>
</evidence>
<dbReference type="PROSITE" id="PS50156">
    <property type="entry name" value="SSD"/>
    <property type="match status" value="1"/>
</dbReference>
<dbReference type="GO" id="GO:0005886">
    <property type="term" value="C:plasma membrane"/>
    <property type="evidence" value="ECO:0007669"/>
    <property type="project" value="UniProtKB-SubCell"/>
</dbReference>
<dbReference type="HAMAP" id="MF_01464_B">
    <property type="entry name" value="SecF_B"/>
    <property type="match status" value="1"/>
</dbReference>
<dbReference type="InterPro" id="IPR000731">
    <property type="entry name" value="SSD"/>
</dbReference>
<keyword evidence="8 10" id="KW-0811">Translocation</keyword>
<dbReference type="EMBL" id="MHIF01000063">
    <property type="protein sequence ID" value="OGY46291.1"/>
    <property type="molecule type" value="Genomic_DNA"/>
</dbReference>
<evidence type="ECO:0000256" key="8">
    <source>
        <dbReference type="ARBA" id="ARBA00023010"/>
    </source>
</evidence>
<evidence type="ECO:0000313" key="12">
    <source>
        <dbReference type="EMBL" id="OGY46291.1"/>
    </source>
</evidence>
<feature type="transmembrane region" description="Helical" evidence="10">
    <location>
        <begin position="12"/>
        <end position="31"/>
    </location>
</feature>
<dbReference type="GO" id="GO:0006605">
    <property type="term" value="P:protein targeting"/>
    <property type="evidence" value="ECO:0007669"/>
    <property type="project" value="UniProtKB-UniRule"/>
</dbReference>
<feature type="transmembrane region" description="Helical" evidence="10">
    <location>
        <begin position="261"/>
        <end position="284"/>
    </location>
</feature>
<keyword evidence="4" id="KW-0997">Cell inner membrane</keyword>
<dbReference type="GO" id="GO:0043952">
    <property type="term" value="P:protein transport by the Sec complex"/>
    <property type="evidence" value="ECO:0007669"/>
    <property type="project" value="UniProtKB-UniRule"/>
</dbReference>
<dbReference type="PANTHER" id="PTHR30081:SF8">
    <property type="entry name" value="PROTEIN TRANSLOCASE SUBUNIT SECF"/>
    <property type="match status" value="1"/>
</dbReference>
<dbReference type="Pfam" id="PF02355">
    <property type="entry name" value="SecD_SecF_C"/>
    <property type="match status" value="1"/>
</dbReference>